<gene>
    <name evidence="3" type="ORF">J6I44_10760</name>
</gene>
<dbReference type="EMBL" id="JAGGJA010000006">
    <property type="protein sequence ID" value="MCW9707340.1"/>
    <property type="molecule type" value="Genomic_DNA"/>
</dbReference>
<organism evidence="3 4">
    <name type="scientific">Fodinibius salsisoli</name>
    <dbReference type="NCBI Taxonomy" id="2820877"/>
    <lineage>
        <taxon>Bacteria</taxon>
        <taxon>Pseudomonadati</taxon>
        <taxon>Balneolota</taxon>
        <taxon>Balneolia</taxon>
        <taxon>Balneolales</taxon>
        <taxon>Balneolaceae</taxon>
        <taxon>Fodinibius</taxon>
    </lineage>
</organism>
<dbReference type="RefSeq" id="WP_265766110.1">
    <property type="nucleotide sequence ID" value="NZ_JAGGJA010000006.1"/>
</dbReference>
<keyword evidence="2" id="KW-0472">Membrane</keyword>
<sequence>MIRSNFSYIILGLVLSIFPITSQAQTINEYSTVDSLRVGDTFDFSITLNRDREYDDIIFPDSSDLPSNFEVRSQSQFKVTSFKDSVHYKLQFFATADTVLPKLPVSLVQGQDTTTLYTNLVPVGFQSVLASQDESLRPLKPIFDFAAAWWPYILAFLLLCIAGYFLYTYFTKPAPPKAKEPEPFVPTPFVDPLQNLQQHIAHLEQMKPSTHEEFKEFYIELGDAIRQYFEDLHHIPALESTSSEILQNLKNQSIDKQLVDDTRAVLQEADMVKFAKFTPTTEQAGRALEKAHNFLEQARNIDAPRVEQLRREHQSNMETLRERHEQQNAEEVTA</sequence>
<evidence type="ECO:0000256" key="2">
    <source>
        <dbReference type="SAM" id="Phobius"/>
    </source>
</evidence>
<name>A0ABT3PN16_9BACT</name>
<protein>
    <recommendedName>
        <fullName evidence="5">Protein BatD</fullName>
    </recommendedName>
</protein>
<keyword evidence="4" id="KW-1185">Reference proteome</keyword>
<evidence type="ECO:0000313" key="3">
    <source>
        <dbReference type="EMBL" id="MCW9707340.1"/>
    </source>
</evidence>
<evidence type="ECO:0000256" key="1">
    <source>
        <dbReference type="SAM" id="MobiDB-lite"/>
    </source>
</evidence>
<comment type="caution">
    <text evidence="3">The sequence shown here is derived from an EMBL/GenBank/DDBJ whole genome shotgun (WGS) entry which is preliminary data.</text>
</comment>
<reference evidence="3 4" key="1">
    <citation type="submission" date="2021-03" db="EMBL/GenBank/DDBJ databases">
        <title>Aliifodinibius sp. nov., a new bacterium isolated from saline soil.</title>
        <authorList>
            <person name="Galisteo C."/>
            <person name="De La Haba R."/>
            <person name="Sanchez-Porro C."/>
            <person name="Ventosa A."/>
        </authorList>
    </citation>
    <scope>NUCLEOTIDE SEQUENCE [LARGE SCALE GENOMIC DNA]</scope>
    <source>
        <strain evidence="3 4">1BSP15-2V2</strain>
    </source>
</reference>
<keyword evidence="2" id="KW-1133">Transmembrane helix</keyword>
<evidence type="ECO:0008006" key="5">
    <source>
        <dbReference type="Google" id="ProtNLM"/>
    </source>
</evidence>
<evidence type="ECO:0000313" key="4">
    <source>
        <dbReference type="Proteomes" id="UP001207918"/>
    </source>
</evidence>
<dbReference type="Proteomes" id="UP001207918">
    <property type="component" value="Unassembled WGS sequence"/>
</dbReference>
<keyword evidence="2" id="KW-0812">Transmembrane</keyword>
<accession>A0ABT3PN16</accession>
<proteinExistence type="predicted"/>
<feature type="region of interest" description="Disordered" evidence="1">
    <location>
        <begin position="315"/>
        <end position="334"/>
    </location>
</feature>
<feature type="transmembrane region" description="Helical" evidence="2">
    <location>
        <begin position="149"/>
        <end position="170"/>
    </location>
</feature>
<feature type="compositionally biased region" description="Basic and acidic residues" evidence="1">
    <location>
        <begin position="315"/>
        <end position="327"/>
    </location>
</feature>